<dbReference type="SMART" id="SM00198">
    <property type="entry name" value="SCP"/>
    <property type="match status" value="1"/>
</dbReference>
<dbReference type="Gene3D" id="3.40.33.10">
    <property type="entry name" value="CAP"/>
    <property type="match status" value="1"/>
</dbReference>
<dbReference type="InterPro" id="IPR035940">
    <property type="entry name" value="CAP_sf"/>
</dbReference>
<dbReference type="EMBL" id="JAHQIW010000051">
    <property type="protein sequence ID" value="KAJ1345684.1"/>
    <property type="molecule type" value="Genomic_DNA"/>
</dbReference>
<dbReference type="SUPFAM" id="SSF55797">
    <property type="entry name" value="PR-1-like"/>
    <property type="match status" value="1"/>
</dbReference>
<keyword evidence="3" id="KW-1185">Reference proteome</keyword>
<dbReference type="Pfam" id="PF00188">
    <property type="entry name" value="CAP"/>
    <property type="match status" value="1"/>
</dbReference>
<evidence type="ECO:0000313" key="2">
    <source>
        <dbReference type="EMBL" id="KAJ1345684.1"/>
    </source>
</evidence>
<evidence type="ECO:0000313" key="3">
    <source>
        <dbReference type="Proteomes" id="UP001196413"/>
    </source>
</evidence>
<comment type="caution">
    <text evidence="2">The sequence shown here is derived from an EMBL/GenBank/DDBJ whole genome shotgun (WGS) entry which is preliminary data.</text>
</comment>
<proteinExistence type="predicted"/>
<organism evidence="2 3">
    <name type="scientific">Parelaphostrongylus tenuis</name>
    <name type="common">Meningeal worm</name>
    <dbReference type="NCBI Taxonomy" id="148309"/>
    <lineage>
        <taxon>Eukaryota</taxon>
        <taxon>Metazoa</taxon>
        <taxon>Ecdysozoa</taxon>
        <taxon>Nematoda</taxon>
        <taxon>Chromadorea</taxon>
        <taxon>Rhabditida</taxon>
        <taxon>Rhabditina</taxon>
        <taxon>Rhabditomorpha</taxon>
        <taxon>Strongyloidea</taxon>
        <taxon>Metastrongylidae</taxon>
        <taxon>Parelaphostrongylus</taxon>
    </lineage>
</organism>
<feature type="domain" description="SCP" evidence="1">
    <location>
        <begin position="2"/>
        <end position="148"/>
    </location>
</feature>
<evidence type="ECO:0000259" key="1">
    <source>
        <dbReference type="SMART" id="SM00198"/>
    </source>
</evidence>
<sequence length="238" mass="26946">MTAKGLAENPLGINGKAPKAAKMLKMIYDCNLEKTAAEHTNKCEFKHSSGSGNGENLWGMWPAQENLTKAASYVSWDYNTNKSTGSCNVILLKASTSWFDELRAYGVPPDNMMTDELWYRPKMPIGHYTQVYIFVSKALFLILFRKLFEDGVGKYIQTWLWYCDMLGHDSCHLPILTSVRYNSFFQIIPQKNVQLKHCSGNYNKNMIYTIGEPCKADEDCKCDGCKCSPDEALCIKPS</sequence>
<dbReference type="AlphaFoldDB" id="A0AAD5QDN9"/>
<gene>
    <name evidence="2" type="ORF">KIN20_000273</name>
</gene>
<accession>A0AAD5QDN9</accession>
<dbReference type="InterPro" id="IPR014044">
    <property type="entry name" value="CAP_dom"/>
</dbReference>
<reference evidence="2" key="1">
    <citation type="submission" date="2021-06" db="EMBL/GenBank/DDBJ databases">
        <title>Parelaphostrongylus tenuis whole genome reference sequence.</title>
        <authorList>
            <person name="Garwood T.J."/>
            <person name="Larsen P.A."/>
            <person name="Fountain-Jones N.M."/>
            <person name="Garbe J.R."/>
            <person name="Macchietto M.G."/>
            <person name="Kania S.A."/>
            <person name="Gerhold R.W."/>
            <person name="Richards J.E."/>
            <person name="Wolf T.M."/>
        </authorList>
    </citation>
    <scope>NUCLEOTIDE SEQUENCE</scope>
    <source>
        <strain evidence="2">MNPRO001-30</strain>
        <tissue evidence="2">Meninges</tissue>
    </source>
</reference>
<protein>
    <recommendedName>
        <fullName evidence="1">SCP domain-containing protein</fullName>
    </recommendedName>
</protein>
<dbReference type="CDD" id="cd05380">
    <property type="entry name" value="CAP_euk"/>
    <property type="match status" value="1"/>
</dbReference>
<name>A0AAD5QDN9_PARTN</name>
<dbReference type="Proteomes" id="UP001196413">
    <property type="component" value="Unassembled WGS sequence"/>
</dbReference>